<dbReference type="Proteomes" id="UP000283758">
    <property type="component" value="Chromosome"/>
</dbReference>
<feature type="transmembrane region" description="Helical" evidence="1">
    <location>
        <begin position="6"/>
        <end position="25"/>
    </location>
</feature>
<evidence type="ECO:0000313" key="3">
    <source>
        <dbReference type="Proteomes" id="UP000283758"/>
    </source>
</evidence>
<dbReference type="Pfam" id="PF09682">
    <property type="entry name" value="Phage_holin_6_1"/>
    <property type="match status" value="1"/>
</dbReference>
<protein>
    <submittedName>
        <fullName evidence="2">Phage holin</fullName>
    </submittedName>
</protein>
<dbReference type="NCBIfam" id="TIGR01673">
    <property type="entry name" value="holin_LLH"/>
    <property type="match status" value="1"/>
</dbReference>
<dbReference type="AlphaFoldDB" id="A0A9W4E9S0"/>
<evidence type="ECO:0000256" key="1">
    <source>
        <dbReference type="SAM" id="Phobius"/>
    </source>
</evidence>
<proteinExistence type="predicted"/>
<dbReference type="EMBL" id="CP032680">
    <property type="protein sequence ID" value="AZZ67575.1"/>
    <property type="molecule type" value="Genomic_DNA"/>
</dbReference>
<organism evidence="2 3">
    <name type="scientific">Lactobacillus johnsonii</name>
    <dbReference type="NCBI Taxonomy" id="33959"/>
    <lineage>
        <taxon>Bacteria</taxon>
        <taxon>Bacillati</taxon>
        <taxon>Bacillota</taxon>
        <taxon>Bacilli</taxon>
        <taxon>Lactobacillales</taxon>
        <taxon>Lactobacillaceae</taxon>
        <taxon>Lactobacillus</taxon>
    </lineage>
</organism>
<keyword evidence="1" id="KW-1133">Transmembrane helix</keyword>
<name>A0A9W4E9S0_LACJH</name>
<dbReference type="InterPro" id="IPR010026">
    <property type="entry name" value="Phage_holin_LL-H"/>
</dbReference>
<keyword evidence="1" id="KW-0812">Transmembrane</keyword>
<accession>A0A9W4E9S0</accession>
<dbReference type="RefSeq" id="WP_127835778.1">
    <property type="nucleotide sequence ID" value="NZ_CP032680.1"/>
</dbReference>
<sequence>MSFSHLLDLMVVAVSVAAVVIVSFYTKHKIEIDERAAKGDRVAMAQQIVAQAVTPLVYQAEKRGGVGEEKMDFVINGLNLILSLAHLPALPTIFLKGLAEKAVVAMKQTQVIADTVDKPKTTIVGELKDVK</sequence>
<evidence type="ECO:0000313" key="2">
    <source>
        <dbReference type="EMBL" id="AZZ67575.1"/>
    </source>
</evidence>
<keyword evidence="1" id="KW-0472">Membrane</keyword>
<gene>
    <name evidence="2" type="ORF">D7321_05495</name>
</gene>
<reference evidence="2 3" key="1">
    <citation type="submission" date="2018-10" db="EMBL/GenBank/DDBJ databases">
        <title>Complete genome sequencing of Lactobacillus johnsonii ZLJ010.</title>
        <authorList>
            <person name="Zhang W."/>
            <person name="Ji H."/>
            <person name="Wang J."/>
            <person name="Zhang D."/>
            <person name="Liu H."/>
            <person name="Wang S."/>
            <person name="Wang Y."/>
        </authorList>
    </citation>
    <scope>NUCLEOTIDE SEQUENCE [LARGE SCALE GENOMIC DNA]</scope>
    <source>
        <strain evidence="2 3">ZLJ010</strain>
    </source>
</reference>